<feature type="chain" id="PRO_5036826267" description="T9SS type A sorting domain-containing protein" evidence="1">
    <location>
        <begin position="21"/>
        <end position="263"/>
    </location>
</feature>
<organism evidence="2 3">
    <name type="scientific">Bizionia arctica</name>
    <dbReference type="NCBI Taxonomy" id="1495645"/>
    <lineage>
        <taxon>Bacteria</taxon>
        <taxon>Pseudomonadati</taxon>
        <taxon>Bacteroidota</taxon>
        <taxon>Flavobacteriia</taxon>
        <taxon>Flavobacteriales</taxon>
        <taxon>Flavobacteriaceae</taxon>
        <taxon>Bizionia</taxon>
    </lineage>
</organism>
<proteinExistence type="predicted"/>
<keyword evidence="1" id="KW-0732">Signal</keyword>
<gene>
    <name evidence="2" type="ORF">GCM10010976_14460</name>
</gene>
<dbReference type="Proteomes" id="UP000625976">
    <property type="component" value="Unassembled WGS sequence"/>
</dbReference>
<dbReference type="EMBL" id="BMFQ01000002">
    <property type="protein sequence ID" value="GGG43978.1"/>
    <property type="molecule type" value="Genomic_DNA"/>
</dbReference>
<feature type="signal peptide" evidence="1">
    <location>
        <begin position="1"/>
        <end position="20"/>
    </location>
</feature>
<dbReference type="AlphaFoldDB" id="A0A917GG13"/>
<evidence type="ECO:0000256" key="1">
    <source>
        <dbReference type="SAM" id="SignalP"/>
    </source>
</evidence>
<evidence type="ECO:0000313" key="3">
    <source>
        <dbReference type="Proteomes" id="UP000625976"/>
    </source>
</evidence>
<sequence length="263" mass="30158">MNKLIYLLLISLCTTTLTNANPFSKEITETYDFNEIQRVRLDFTMPNGYVRHLLLAFTPDNAATEGIDYGYDAQNVDNFPDDLNWMIEGERYVIQGVGEFDNTNHYPLGMFITNAGDITIALNSLENFDTDIDIFIFDAFNNTYTLLNEMDFQENVSPGTYLDRYSLAFTNNLNDNGLNINDYVSSVPNTSISYLRKSQEILVLSNKTITKMEIFNLMGKRILDINNINKRELRLPFLFTKETFSIVRVHTNLGATNKKLALQ</sequence>
<comment type="caution">
    <text evidence="2">The sequence shown here is derived from an EMBL/GenBank/DDBJ whole genome shotgun (WGS) entry which is preliminary data.</text>
</comment>
<evidence type="ECO:0000313" key="2">
    <source>
        <dbReference type="EMBL" id="GGG43978.1"/>
    </source>
</evidence>
<reference evidence="2" key="2">
    <citation type="submission" date="2020-09" db="EMBL/GenBank/DDBJ databases">
        <authorList>
            <person name="Sun Q."/>
            <person name="Zhou Y."/>
        </authorList>
    </citation>
    <scope>NUCLEOTIDE SEQUENCE</scope>
    <source>
        <strain evidence="2">CGMCC 1.12751</strain>
    </source>
</reference>
<dbReference type="RefSeq" id="WP_188463355.1">
    <property type="nucleotide sequence ID" value="NZ_BMFQ01000002.1"/>
</dbReference>
<name>A0A917GG13_9FLAO</name>
<reference evidence="2" key="1">
    <citation type="journal article" date="2014" name="Int. J. Syst. Evol. Microbiol.">
        <title>Complete genome sequence of Corynebacterium casei LMG S-19264T (=DSM 44701T), isolated from a smear-ripened cheese.</title>
        <authorList>
            <consortium name="US DOE Joint Genome Institute (JGI-PGF)"/>
            <person name="Walter F."/>
            <person name="Albersmeier A."/>
            <person name="Kalinowski J."/>
            <person name="Ruckert C."/>
        </authorList>
    </citation>
    <scope>NUCLEOTIDE SEQUENCE</scope>
    <source>
        <strain evidence="2">CGMCC 1.12751</strain>
    </source>
</reference>
<keyword evidence="3" id="KW-1185">Reference proteome</keyword>
<protein>
    <recommendedName>
        <fullName evidence="4">T9SS type A sorting domain-containing protein</fullName>
    </recommendedName>
</protein>
<evidence type="ECO:0008006" key="4">
    <source>
        <dbReference type="Google" id="ProtNLM"/>
    </source>
</evidence>
<accession>A0A917GG13</accession>